<keyword evidence="1" id="KW-0677">Repeat</keyword>
<organism evidence="2 3">
    <name type="scientific">Solanum commersonii</name>
    <name type="common">Commerson's wild potato</name>
    <name type="synonym">Commerson's nightshade</name>
    <dbReference type="NCBI Taxonomy" id="4109"/>
    <lineage>
        <taxon>Eukaryota</taxon>
        <taxon>Viridiplantae</taxon>
        <taxon>Streptophyta</taxon>
        <taxon>Embryophyta</taxon>
        <taxon>Tracheophyta</taxon>
        <taxon>Spermatophyta</taxon>
        <taxon>Magnoliopsida</taxon>
        <taxon>eudicotyledons</taxon>
        <taxon>Gunneridae</taxon>
        <taxon>Pentapetalae</taxon>
        <taxon>asterids</taxon>
        <taxon>lamiids</taxon>
        <taxon>Solanales</taxon>
        <taxon>Solanaceae</taxon>
        <taxon>Solanoideae</taxon>
        <taxon>Solaneae</taxon>
        <taxon>Solanum</taxon>
    </lineage>
</organism>
<dbReference type="Gene3D" id="2.60.40.3440">
    <property type="match status" value="1"/>
</dbReference>
<evidence type="ECO:0000256" key="1">
    <source>
        <dbReference type="ARBA" id="ARBA00022737"/>
    </source>
</evidence>
<protein>
    <submittedName>
        <fullName evidence="2">Uncharacterized protein</fullName>
    </submittedName>
</protein>
<dbReference type="GO" id="GO:0051015">
    <property type="term" value="F:actin filament binding"/>
    <property type="evidence" value="ECO:0007669"/>
    <property type="project" value="InterPro"/>
</dbReference>
<dbReference type="PANTHER" id="PTHR38537:SF8">
    <property type="entry name" value="FILAMIN-A"/>
    <property type="match status" value="1"/>
</dbReference>
<proteinExistence type="predicted"/>
<name>A0A9J6B8Y9_SOLCO</name>
<dbReference type="Proteomes" id="UP000824120">
    <property type="component" value="Chromosome 1"/>
</dbReference>
<accession>A0A9J6B8Y9</accession>
<sequence>MKMCLDIFSYICYQVDHLQLLKCFPNRVKIVCLYFPFLFGCLRKKLPQYNFYAQPGRGSILQYGHLFRYTPFKGFNGRDSFSYTICDMNGNIASGGVDIFVLSIPPQFVSVPSQLLATEDVISPRFGGFSGLEIIYSDSTENISITFNAQSGIVFLSPMLMQFWQPAWSISSTFREVGKFTELTLTGCVEEINFAIQSLQYFGNENFYGTDTIHVSTMNTNGKNSLDIPILVEPINDPPLINLPPFVIMDQGSEEVSIFSRDRNRSAVFVGDPDLLHYPGNASRFLVMFSVEVSSGFLSTKLPANLISTTELKFKTSYQWQPLQTFVTISEHFMVKAKGIRFRGTLEDCNSVLEQLLYHVCPRDPKLLLSFSAGSFPYICLCYIIDVLFPDNMVVSFT</sequence>
<keyword evidence="3" id="KW-1185">Reference proteome</keyword>
<dbReference type="OrthoDB" id="5334309at2759"/>
<dbReference type="PANTHER" id="PTHR38537">
    <property type="entry name" value="JITTERBUG, ISOFORM N"/>
    <property type="match status" value="1"/>
</dbReference>
<evidence type="ECO:0000313" key="2">
    <source>
        <dbReference type="EMBL" id="KAG5632919.1"/>
    </source>
</evidence>
<dbReference type="GO" id="GO:0030036">
    <property type="term" value="P:actin cytoskeleton organization"/>
    <property type="evidence" value="ECO:0007669"/>
    <property type="project" value="InterPro"/>
</dbReference>
<reference evidence="2 3" key="1">
    <citation type="submission" date="2020-09" db="EMBL/GenBank/DDBJ databases">
        <title>De no assembly of potato wild relative species, Solanum commersonii.</title>
        <authorList>
            <person name="Cho K."/>
        </authorList>
    </citation>
    <scope>NUCLEOTIDE SEQUENCE [LARGE SCALE GENOMIC DNA]</scope>
    <source>
        <strain evidence="2">LZ3.2</strain>
        <tissue evidence="2">Leaf</tissue>
    </source>
</reference>
<dbReference type="InterPro" id="IPR044801">
    <property type="entry name" value="Filamin"/>
</dbReference>
<evidence type="ECO:0000313" key="3">
    <source>
        <dbReference type="Proteomes" id="UP000824120"/>
    </source>
</evidence>
<comment type="caution">
    <text evidence="2">The sequence shown here is derived from an EMBL/GenBank/DDBJ whole genome shotgun (WGS) entry which is preliminary data.</text>
</comment>
<dbReference type="EMBL" id="JACXVP010000001">
    <property type="protein sequence ID" value="KAG5632919.1"/>
    <property type="molecule type" value="Genomic_DNA"/>
</dbReference>
<dbReference type="AlphaFoldDB" id="A0A9J6B8Y9"/>
<gene>
    <name evidence="2" type="ORF">H5410_004636</name>
</gene>
<dbReference type="GO" id="GO:0048235">
    <property type="term" value="P:pollen sperm cell differentiation"/>
    <property type="evidence" value="ECO:0007669"/>
    <property type="project" value="TreeGrafter"/>
</dbReference>
<dbReference type="Pfam" id="PF17963">
    <property type="entry name" value="Big_9"/>
    <property type="match status" value="1"/>
</dbReference>